<proteinExistence type="predicted"/>
<accession>A0A438ALU9</accession>
<gene>
    <name evidence="2" type="ORF">EKE94_02925</name>
</gene>
<reference evidence="2 3" key="1">
    <citation type="submission" date="2018-11" db="EMBL/GenBank/DDBJ databases">
        <title>Mesobaculum littorinae gen. nov., sp. nov., isolated from Littorina scabra that represents a novel genus of the order Rhodobacteraceae.</title>
        <authorList>
            <person name="Li F."/>
        </authorList>
    </citation>
    <scope>NUCLEOTIDE SEQUENCE [LARGE SCALE GENOMIC DNA]</scope>
    <source>
        <strain evidence="2 3">M0103</strain>
    </source>
</reference>
<dbReference type="InterPro" id="IPR009922">
    <property type="entry name" value="DUF1457"/>
</dbReference>
<dbReference type="Proteomes" id="UP000285908">
    <property type="component" value="Unassembled WGS sequence"/>
</dbReference>
<sequence length="249" mass="26681">MDSETKEMTNIVSILTRQQVEPGDAFVEVETYWQALCDGRLMPQRSEVDPRGIAGALDHVFLIERISRGEAKLRVAGGHLTEIIGHDCRGLPLSLLFDTASRAELAQAVDAMFSGPARLEFGLTGQAPRWRGKVTGRMLLLPLRDEWGETTRAIGVLRLEGPVTAPQRLTIAGQLRRGLSGGLPAPVASPSAEADPVAAAAPADHPVADRVVDPVPAAERAEVPHPAADTPSRPAGRPHLRLVRTSEDA</sequence>
<evidence type="ECO:0000256" key="1">
    <source>
        <dbReference type="SAM" id="MobiDB-lite"/>
    </source>
</evidence>
<evidence type="ECO:0000313" key="2">
    <source>
        <dbReference type="EMBL" id="RVV99652.1"/>
    </source>
</evidence>
<comment type="caution">
    <text evidence="2">The sequence shown here is derived from an EMBL/GenBank/DDBJ whole genome shotgun (WGS) entry which is preliminary data.</text>
</comment>
<dbReference type="Pfam" id="PF07310">
    <property type="entry name" value="PAS_5"/>
    <property type="match status" value="1"/>
</dbReference>
<feature type="region of interest" description="Disordered" evidence="1">
    <location>
        <begin position="182"/>
        <end position="249"/>
    </location>
</feature>
<evidence type="ECO:0000313" key="3">
    <source>
        <dbReference type="Proteomes" id="UP000285908"/>
    </source>
</evidence>
<protein>
    <submittedName>
        <fullName evidence="2">PAS domain-containing protein</fullName>
    </submittedName>
</protein>
<name>A0A438ALU9_9RHOB</name>
<dbReference type="AlphaFoldDB" id="A0A438ALU9"/>
<dbReference type="OrthoDB" id="8478628at2"/>
<dbReference type="RefSeq" id="WP_127905095.1">
    <property type="nucleotide sequence ID" value="NZ_RQXX01000001.1"/>
</dbReference>
<organism evidence="2 3">
    <name type="scientific">Mesobaculum littorinae</name>
    <dbReference type="NCBI Taxonomy" id="2486419"/>
    <lineage>
        <taxon>Bacteria</taxon>
        <taxon>Pseudomonadati</taxon>
        <taxon>Pseudomonadota</taxon>
        <taxon>Alphaproteobacteria</taxon>
        <taxon>Rhodobacterales</taxon>
        <taxon>Roseobacteraceae</taxon>
        <taxon>Mesobaculum</taxon>
    </lineage>
</organism>
<feature type="compositionally biased region" description="Low complexity" evidence="1">
    <location>
        <begin position="184"/>
        <end position="205"/>
    </location>
</feature>
<dbReference type="EMBL" id="RQXX01000001">
    <property type="protein sequence ID" value="RVV99652.1"/>
    <property type="molecule type" value="Genomic_DNA"/>
</dbReference>
<keyword evidence="3" id="KW-1185">Reference proteome</keyword>